<evidence type="ECO:0000256" key="12">
    <source>
        <dbReference type="ARBA" id="ARBA00044251"/>
    </source>
</evidence>
<evidence type="ECO:0000256" key="2">
    <source>
        <dbReference type="ARBA" id="ARBA00007894"/>
    </source>
</evidence>
<evidence type="ECO:0000256" key="5">
    <source>
        <dbReference type="ARBA" id="ARBA00022741"/>
    </source>
</evidence>
<feature type="domain" description="Glutamyl/glutaminyl-tRNA synthetase class Ib catalytic" evidence="18">
    <location>
        <begin position="28"/>
        <end position="333"/>
    </location>
</feature>
<dbReference type="InterPro" id="IPR000924">
    <property type="entry name" value="Glu/Gln-tRNA-synth"/>
</dbReference>
<evidence type="ECO:0000256" key="6">
    <source>
        <dbReference type="ARBA" id="ARBA00022840"/>
    </source>
</evidence>
<dbReference type="PANTHER" id="PTHR43311:SF2">
    <property type="entry name" value="GLUTAMATE--TRNA LIGASE, MITOCHONDRIAL-RELATED"/>
    <property type="match status" value="1"/>
</dbReference>
<name>A0AAW2IH39_9NEOP</name>
<evidence type="ECO:0000256" key="15">
    <source>
        <dbReference type="ARBA" id="ARBA00047479"/>
    </source>
</evidence>
<dbReference type="Pfam" id="PF19269">
    <property type="entry name" value="Anticodon_2"/>
    <property type="match status" value="1"/>
</dbReference>
<dbReference type="InterPro" id="IPR020058">
    <property type="entry name" value="Glu/Gln-tRNA-synth_Ib_cat-dom"/>
</dbReference>
<evidence type="ECO:0000256" key="10">
    <source>
        <dbReference type="ARBA" id="ARBA00044054"/>
    </source>
</evidence>
<dbReference type="Gene3D" id="1.10.10.350">
    <property type="match status" value="1"/>
</dbReference>
<comment type="caution">
    <text evidence="20">The sequence shown here is derived from an EMBL/GenBank/DDBJ whole genome shotgun (WGS) entry which is preliminary data.</text>
</comment>
<feature type="domain" description="Aminoacyl-tRNA synthetase class I anticodon-binding" evidence="19">
    <location>
        <begin position="384"/>
        <end position="505"/>
    </location>
</feature>
<proteinExistence type="inferred from homology"/>
<dbReference type="EC" id="6.1.1.17" evidence="3"/>
<dbReference type="GO" id="GO:0000049">
    <property type="term" value="F:tRNA binding"/>
    <property type="evidence" value="ECO:0007669"/>
    <property type="project" value="InterPro"/>
</dbReference>
<evidence type="ECO:0000256" key="8">
    <source>
        <dbReference type="ARBA" id="ARBA00023146"/>
    </source>
</evidence>
<evidence type="ECO:0000256" key="9">
    <source>
        <dbReference type="ARBA" id="ARBA00030865"/>
    </source>
</evidence>
<dbReference type="InterPro" id="IPR014729">
    <property type="entry name" value="Rossmann-like_a/b/a_fold"/>
</dbReference>
<dbReference type="InterPro" id="IPR004527">
    <property type="entry name" value="Glu-tRNA-ligase_bac/mito"/>
</dbReference>
<protein>
    <recommendedName>
        <fullName evidence="11">Nondiscriminating glutamyl-tRNA synthetase EARS2, mitochondrial</fullName>
        <ecNumber evidence="3">6.1.1.17</ecNumber>
        <ecNumber evidence="10">6.1.1.24</ecNumber>
    </recommendedName>
    <alternativeName>
        <fullName evidence="13">Glutamate--tRNA(Gln) ligase EARS2, mitochondrial</fullName>
    </alternativeName>
    <alternativeName>
        <fullName evidence="9">Glutamyl-tRNA synthetase</fullName>
    </alternativeName>
    <alternativeName>
        <fullName evidence="12">Mitochondrial glutamyl-tRNA synthetase</fullName>
    </alternativeName>
</protein>
<evidence type="ECO:0000259" key="19">
    <source>
        <dbReference type="Pfam" id="PF19269"/>
    </source>
</evidence>
<keyword evidence="8 17" id="KW-0030">Aminoacyl-tRNA synthetase</keyword>
<dbReference type="GO" id="GO:0008270">
    <property type="term" value="F:zinc ion binding"/>
    <property type="evidence" value="ECO:0007669"/>
    <property type="project" value="InterPro"/>
</dbReference>
<dbReference type="EC" id="6.1.1.24" evidence="10"/>
<dbReference type="GO" id="GO:0005739">
    <property type="term" value="C:mitochondrion"/>
    <property type="evidence" value="ECO:0007669"/>
    <property type="project" value="UniProtKB-SubCell"/>
</dbReference>
<comment type="similarity">
    <text evidence="2">Belongs to the class-I aminoacyl-tRNA synthetase family. Glutamate--tRNA ligase type 1 subfamily.</text>
</comment>
<comment type="subcellular location">
    <subcellularLocation>
        <location evidence="1">Mitochondrion</location>
    </subcellularLocation>
</comment>
<dbReference type="GO" id="GO:0006424">
    <property type="term" value="P:glutamyl-tRNA aminoacylation"/>
    <property type="evidence" value="ECO:0007669"/>
    <property type="project" value="InterPro"/>
</dbReference>
<dbReference type="HAMAP" id="MF_00022">
    <property type="entry name" value="Glu_tRNA_synth_type1"/>
    <property type="match status" value="1"/>
</dbReference>
<evidence type="ECO:0000259" key="18">
    <source>
        <dbReference type="Pfam" id="PF00749"/>
    </source>
</evidence>
<sequence>MYFGRVILLCRSTHLAGVRHLCNAAEDNVRVRFAPSPTGHVHLGSLRTALYNHLFAKSKNGTSIIRIEDTDRTRRIEGIEDQIINDLKWCGIHYDEGPYFQSERKKIYEEHGKLLVEYGEAYYCFCSNRRLALLRKETAKSGEVPKYDNRCRYLSKEDVEARLKNNEECCIRFKLNDEVVAYNDLIFGEYHANLSEIEGDPVILKSDGFPTYHLANVVDDHLMNISHVLRGSEWLVSTIKHLQLFRAFKWKPPQYGHLPLMVNSDGRKFSKRQNDLTVRYFRENGYFPNTLVNMVTRAGGGFDISHAERDDKAFTMEELAERFDLSRLNKNPCKLPLELMNMTNRLEMKRMLSNERDKKTLLELLKKSISDHFSRVNPNQKIVVDDDHALKIFDITVDRIHKVEDLTTLDYVYLWAVPDFKFTNTGSVTTEFLKEVLIKLTNIEWIKESLGPFFRSFCKENNIVYAEFMMCLRLILTGNKNGPGVADILLLIGRENSLKRIENALTKT</sequence>
<comment type="catalytic activity">
    <reaction evidence="15">
        <text>tRNA(Glx) + L-glutamate + ATP = L-glutamyl-tRNA(Glx) + AMP + diphosphate</text>
        <dbReference type="Rhea" id="RHEA:18397"/>
        <dbReference type="Rhea" id="RHEA-COMP:9713"/>
        <dbReference type="Rhea" id="RHEA-COMP:9716"/>
        <dbReference type="ChEBI" id="CHEBI:29985"/>
        <dbReference type="ChEBI" id="CHEBI:30616"/>
        <dbReference type="ChEBI" id="CHEBI:33019"/>
        <dbReference type="ChEBI" id="CHEBI:78442"/>
        <dbReference type="ChEBI" id="CHEBI:78520"/>
        <dbReference type="ChEBI" id="CHEBI:456215"/>
        <dbReference type="EC" id="6.1.1.24"/>
    </reaction>
    <physiologicalReaction direction="left-to-right" evidence="15">
        <dbReference type="Rhea" id="RHEA:18398"/>
    </physiologicalReaction>
</comment>
<dbReference type="SUPFAM" id="SSF52374">
    <property type="entry name" value="Nucleotidylyl transferase"/>
    <property type="match status" value="1"/>
</dbReference>
<comment type="catalytic activity">
    <reaction evidence="16">
        <text>tRNA(Gln) + L-glutamate + ATP = L-glutamyl-tRNA(Gln) + AMP + diphosphate</text>
        <dbReference type="Rhea" id="RHEA:64612"/>
        <dbReference type="Rhea" id="RHEA-COMP:9662"/>
        <dbReference type="Rhea" id="RHEA-COMP:9684"/>
        <dbReference type="ChEBI" id="CHEBI:29985"/>
        <dbReference type="ChEBI" id="CHEBI:30616"/>
        <dbReference type="ChEBI" id="CHEBI:33019"/>
        <dbReference type="ChEBI" id="CHEBI:78442"/>
        <dbReference type="ChEBI" id="CHEBI:78520"/>
        <dbReference type="ChEBI" id="CHEBI:456215"/>
    </reaction>
    <physiologicalReaction direction="left-to-right" evidence="16">
        <dbReference type="Rhea" id="RHEA:64613"/>
    </physiologicalReaction>
</comment>
<keyword evidence="5 17" id="KW-0547">Nucleotide-binding</keyword>
<reference evidence="20" key="1">
    <citation type="journal article" date="2024" name="Gigascience">
        <title>Chromosome-level genome of the poultry shaft louse Menopon gallinae provides insight into the host-switching and adaptive evolution of parasitic lice.</title>
        <authorList>
            <person name="Xu Y."/>
            <person name="Ma L."/>
            <person name="Liu S."/>
            <person name="Liang Y."/>
            <person name="Liu Q."/>
            <person name="He Z."/>
            <person name="Tian L."/>
            <person name="Duan Y."/>
            <person name="Cai W."/>
            <person name="Li H."/>
            <person name="Song F."/>
        </authorList>
    </citation>
    <scope>NUCLEOTIDE SEQUENCE</scope>
    <source>
        <strain evidence="20">Cailab_2023a</strain>
    </source>
</reference>
<dbReference type="Pfam" id="PF00749">
    <property type="entry name" value="tRNA-synt_1c"/>
    <property type="match status" value="1"/>
</dbReference>
<organism evidence="20">
    <name type="scientific">Menopon gallinae</name>
    <name type="common">poultry shaft louse</name>
    <dbReference type="NCBI Taxonomy" id="328185"/>
    <lineage>
        <taxon>Eukaryota</taxon>
        <taxon>Metazoa</taxon>
        <taxon>Ecdysozoa</taxon>
        <taxon>Arthropoda</taxon>
        <taxon>Hexapoda</taxon>
        <taxon>Insecta</taxon>
        <taxon>Pterygota</taxon>
        <taxon>Neoptera</taxon>
        <taxon>Paraneoptera</taxon>
        <taxon>Psocodea</taxon>
        <taxon>Troctomorpha</taxon>
        <taxon>Phthiraptera</taxon>
        <taxon>Amblycera</taxon>
        <taxon>Menoponidae</taxon>
        <taxon>Menopon</taxon>
    </lineage>
</organism>
<evidence type="ECO:0000256" key="1">
    <source>
        <dbReference type="ARBA" id="ARBA00004173"/>
    </source>
</evidence>
<dbReference type="CDD" id="cd00808">
    <property type="entry name" value="GluRS_core"/>
    <property type="match status" value="1"/>
</dbReference>
<dbReference type="Gene3D" id="3.40.50.620">
    <property type="entry name" value="HUPs"/>
    <property type="match status" value="1"/>
</dbReference>
<evidence type="ECO:0000256" key="14">
    <source>
        <dbReference type="ARBA" id="ARBA00047366"/>
    </source>
</evidence>
<dbReference type="GO" id="GO:0004818">
    <property type="term" value="F:glutamate-tRNA ligase activity"/>
    <property type="evidence" value="ECO:0007669"/>
    <property type="project" value="UniProtKB-EC"/>
</dbReference>
<dbReference type="InterPro" id="IPR020751">
    <property type="entry name" value="aa-tRNA-synth_I_codon-bd_sub2"/>
</dbReference>
<evidence type="ECO:0000256" key="17">
    <source>
        <dbReference type="RuleBase" id="RU363037"/>
    </source>
</evidence>
<comment type="catalytic activity">
    <reaction evidence="14">
        <text>tRNA(Glu) + L-glutamate + ATP = L-glutamyl-tRNA(Glu) + AMP + diphosphate</text>
        <dbReference type="Rhea" id="RHEA:23540"/>
        <dbReference type="Rhea" id="RHEA-COMP:9663"/>
        <dbReference type="Rhea" id="RHEA-COMP:9680"/>
        <dbReference type="ChEBI" id="CHEBI:29985"/>
        <dbReference type="ChEBI" id="CHEBI:30616"/>
        <dbReference type="ChEBI" id="CHEBI:33019"/>
        <dbReference type="ChEBI" id="CHEBI:78442"/>
        <dbReference type="ChEBI" id="CHEBI:78520"/>
        <dbReference type="ChEBI" id="CHEBI:456215"/>
        <dbReference type="EC" id="6.1.1.17"/>
    </reaction>
    <physiologicalReaction direction="left-to-right" evidence="14">
        <dbReference type="Rhea" id="RHEA:23541"/>
    </physiologicalReaction>
</comment>
<dbReference type="NCBIfam" id="TIGR00464">
    <property type="entry name" value="gltX_bact"/>
    <property type="match status" value="1"/>
</dbReference>
<keyword evidence="4 17" id="KW-0436">Ligase</keyword>
<evidence type="ECO:0000256" key="7">
    <source>
        <dbReference type="ARBA" id="ARBA00022917"/>
    </source>
</evidence>
<evidence type="ECO:0000256" key="11">
    <source>
        <dbReference type="ARBA" id="ARBA00044142"/>
    </source>
</evidence>
<dbReference type="InterPro" id="IPR045462">
    <property type="entry name" value="aa-tRNA-synth_I_cd-bd"/>
</dbReference>
<dbReference type="InterPro" id="IPR049940">
    <property type="entry name" value="GluQ/Sye"/>
</dbReference>
<dbReference type="SUPFAM" id="SSF48163">
    <property type="entry name" value="An anticodon-binding domain of class I aminoacyl-tRNA synthetases"/>
    <property type="match status" value="1"/>
</dbReference>
<dbReference type="PRINTS" id="PR00987">
    <property type="entry name" value="TRNASYNTHGLU"/>
</dbReference>
<evidence type="ECO:0000256" key="16">
    <source>
        <dbReference type="ARBA" id="ARBA00047689"/>
    </source>
</evidence>
<dbReference type="FunFam" id="3.40.50.620:FF:000045">
    <property type="entry name" value="Glutamate--tRNA ligase, mitochondrial"/>
    <property type="match status" value="1"/>
</dbReference>
<accession>A0AAW2IH39</accession>
<dbReference type="EMBL" id="JARGDH010000001">
    <property type="protein sequence ID" value="KAL0281081.1"/>
    <property type="molecule type" value="Genomic_DNA"/>
</dbReference>
<evidence type="ECO:0000256" key="13">
    <source>
        <dbReference type="ARBA" id="ARBA00044313"/>
    </source>
</evidence>
<evidence type="ECO:0000256" key="3">
    <source>
        <dbReference type="ARBA" id="ARBA00012835"/>
    </source>
</evidence>
<dbReference type="InterPro" id="IPR008925">
    <property type="entry name" value="aa_tRNA-synth_I_cd-bd_sf"/>
</dbReference>
<evidence type="ECO:0000313" key="20">
    <source>
        <dbReference type="EMBL" id="KAL0281081.1"/>
    </source>
</evidence>
<dbReference type="InterPro" id="IPR033910">
    <property type="entry name" value="GluRS_core"/>
</dbReference>
<dbReference type="GO" id="GO:0050561">
    <property type="term" value="F:glutamate-tRNA(Gln) ligase activity"/>
    <property type="evidence" value="ECO:0007669"/>
    <property type="project" value="UniProtKB-EC"/>
</dbReference>
<evidence type="ECO:0000256" key="4">
    <source>
        <dbReference type="ARBA" id="ARBA00022598"/>
    </source>
</evidence>
<dbReference type="GO" id="GO:0005524">
    <property type="term" value="F:ATP binding"/>
    <property type="evidence" value="ECO:0007669"/>
    <property type="project" value="UniProtKB-KW"/>
</dbReference>
<keyword evidence="7 17" id="KW-0648">Protein biosynthesis</keyword>
<dbReference type="AlphaFoldDB" id="A0AAW2IH39"/>
<gene>
    <name evidence="20" type="ORF">PYX00_002180</name>
</gene>
<dbReference type="PANTHER" id="PTHR43311">
    <property type="entry name" value="GLUTAMATE--TRNA LIGASE"/>
    <property type="match status" value="1"/>
</dbReference>
<keyword evidence="6 17" id="KW-0067">ATP-binding</keyword>